<keyword evidence="2" id="KW-0808">Transferase</keyword>
<dbReference type="Gene3D" id="3.40.630.30">
    <property type="match status" value="1"/>
</dbReference>
<feature type="domain" description="N-acetyltransferase" evidence="1">
    <location>
        <begin position="33"/>
        <end position="190"/>
    </location>
</feature>
<dbReference type="PROSITE" id="PS51186">
    <property type="entry name" value="GNAT"/>
    <property type="match status" value="1"/>
</dbReference>
<dbReference type="Proteomes" id="UP001436297">
    <property type="component" value="Chromosome"/>
</dbReference>
<organism evidence="2 3">
    <name type="scientific">Staphylococcus hsinchuensis</name>
    <dbReference type="NCBI Taxonomy" id="3051183"/>
    <lineage>
        <taxon>Bacteria</taxon>
        <taxon>Bacillati</taxon>
        <taxon>Bacillota</taxon>
        <taxon>Bacilli</taxon>
        <taxon>Bacillales</taxon>
        <taxon>Staphylococcaceae</taxon>
        <taxon>Staphylococcus</taxon>
    </lineage>
</organism>
<dbReference type="PANTHER" id="PTHR43441:SF2">
    <property type="entry name" value="FAMILY ACETYLTRANSFERASE, PUTATIVE (AFU_ORTHOLOGUE AFUA_7G00850)-RELATED"/>
    <property type="match status" value="1"/>
</dbReference>
<keyword evidence="3" id="KW-1185">Reference proteome</keyword>
<dbReference type="PANTHER" id="PTHR43441">
    <property type="entry name" value="RIBOSOMAL-PROTEIN-SERINE ACETYLTRANSFERASE"/>
    <property type="match status" value="1"/>
</dbReference>
<gene>
    <name evidence="2" type="ORF">QQM35_07335</name>
</gene>
<dbReference type="InterPro" id="IPR016181">
    <property type="entry name" value="Acyl_CoA_acyltransferase"/>
</dbReference>
<dbReference type="InterPro" id="IPR051908">
    <property type="entry name" value="Ribosomal_N-acetyltransferase"/>
</dbReference>
<dbReference type="GO" id="GO:0016740">
    <property type="term" value="F:transferase activity"/>
    <property type="evidence" value="ECO:0007669"/>
    <property type="project" value="UniProtKB-KW"/>
</dbReference>
<reference evidence="2 3" key="1">
    <citation type="journal article" date="2024" name="Pathogens">
        <title>Staphylococcus hsinchuensis sp. nov., Isolated from Soymilk.</title>
        <authorList>
            <person name="Wang Y.T."/>
            <person name="Lin Y.C."/>
            <person name="Hsieh Y.H."/>
            <person name="Lin Y.T."/>
            <person name="Hamada M."/>
            <person name="Chen C.C."/>
            <person name="Liou J.S."/>
            <person name="Lee A.Y."/>
            <person name="Zhang W.L."/>
            <person name="Chen Y.T."/>
            <person name="Huang C.H."/>
        </authorList>
    </citation>
    <scope>NUCLEOTIDE SEQUENCE [LARGE SCALE GENOMIC DNA]</scope>
    <source>
        <strain evidence="2 3">H164</strain>
    </source>
</reference>
<name>A0ABZ3EBW3_9STAP</name>
<proteinExistence type="predicted"/>
<evidence type="ECO:0000313" key="3">
    <source>
        <dbReference type="Proteomes" id="UP001436297"/>
    </source>
</evidence>
<dbReference type="EMBL" id="CP128355">
    <property type="protein sequence ID" value="XAF69883.1"/>
    <property type="molecule type" value="Genomic_DNA"/>
</dbReference>
<dbReference type="EC" id="2.-.-.-" evidence="2"/>
<evidence type="ECO:0000259" key="1">
    <source>
        <dbReference type="PROSITE" id="PS51186"/>
    </source>
</evidence>
<dbReference type="RefSeq" id="WP_251516364.1">
    <property type="nucleotide sequence ID" value="NZ_CP128355.1"/>
</dbReference>
<dbReference type="InterPro" id="IPR000182">
    <property type="entry name" value="GNAT_dom"/>
</dbReference>
<protein>
    <submittedName>
        <fullName evidence="2">GNAT family protein</fullName>
        <ecNumber evidence="2">2.-.-.-</ecNumber>
    </submittedName>
</protein>
<dbReference type="Pfam" id="PF13302">
    <property type="entry name" value="Acetyltransf_3"/>
    <property type="match status" value="1"/>
</dbReference>
<sequence length="230" mass="27371">MQYNRFNQPIGESITDFNNPPMPHFSTLTGIYCRLEKFTEHHIDDLYMHFKEESDAPNWTYLPDDQPQTYIAFKEQFREKITSKDPYYIAVIDKSSNRALGIVSLLRINCNHGTIEVGHIHYSNQLQKSRIATEAQFLLARHVFDNLGYRRYEWKCDALNQPSKKAAQRLGFQYEGTFRNHVIYKGRTRDTSWFAMTDSDWYNIKPFYERWLDPTNFDEEGRQRTTLSIK</sequence>
<accession>A0ABZ3EBW3</accession>
<dbReference type="SUPFAM" id="SSF55729">
    <property type="entry name" value="Acyl-CoA N-acyltransferases (Nat)"/>
    <property type="match status" value="1"/>
</dbReference>
<evidence type="ECO:0000313" key="2">
    <source>
        <dbReference type="EMBL" id="XAF69883.1"/>
    </source>
</evidence>